<evidence type="ECO:0000256" key="3">
    <source>
        <dbReference type="ARBA" id="ARBA00023295"/>
    </source>
</evidence>
<dbReference type="PANTHER" id="PTHR10353">
    <property type="entry name" value="GLYCOSYL HYDROLASE"/>
    <property type="match status" value="1"/>
</dbReference>
<dbReference type="AlphaFoldDB" id="A0A382VI77"/>
<dbReference type="Pfam" id="PF00232">
    <property type="entry name" value="Glyco_hydro_1"/>
    <property type="match status" value="1"/>
</dbReference>
<dbReference type="PANTHER" id="PTHR10353:SF36">
    <property type="entry name" value="LP05116P"/>
    <property type="match status" value="1"/>
</dbReference>
<dbReference type="InterPro" id="IPR017853">
    <property type="entry name" value="GH"/>
</dbReference>
<proteinExistence type="inferred from homology"/>
<name>A0A382VI77_9ZZZZ</name>
<dbReference type="InterPro" id="IPR001360">
    <property type="entry name" value="Glyco_hydro_1"/>
</dbReference>
<evidence type="ECO:0000313" key="4">
    <source>
        <dbReference type="EMBL" id="SVD45598.1"/>
    </source>
</evidence>
<accession>A0A382VI77</accession>
<sequence>MMYKFPKDSKLNDPKFLFGVATASYQIEGATNVDERCPSIWDTFCAKPGAVYKQHNGDVACDHYHLY</sequence>
<keyword evidence="3" id="KW-0326">Glycosidase</keyword>
<evidence type="ECO:0000256" key="2">
    <source>
        <dbReference type="ARBA" id="ARBA00022801"/>
    </source>
</evidence>
<comment type="similarity">
    <text evidence="1">Belongs to the glycosyl hydrolase 1 family.</text>
</comment>
<dbReference type="InterPro" id="IPR033132">
    <property type="entry name" value="GH_1_N_CS"/>
</dbReference>
<dbReference type="Gene3D" id="3.20.20.80">
    <property type="entry name" value="Glycosidases"/>
    <property type="match status" value="1"/>
</dbReference>
<feature type="non-terminal residue" evidence="4">
    <location>
        <position position="67"/>
    </location>
</feature>
<dbReference type="GO" id="GO:0005975">
    <property type="term" value="P:carbohydrate metabolic process"/>
    <property type="evidence" value="ECO:0007669"/>
    <property type="project" value="InterPro"/>
</dbReference>
<evidence type="ECO:0008006" key="5">
    <source>
        <dbReference type="Google" id="ProtNLM"/>
    </source>
</evidence>
<dbReference type="EMBL" id="UINC01151790">
    <property type="protein sequence ID" value="SVD45598.1"/>
    <property type="molecule type" value="Genomic_DNA"/>
</dbReference>
<gene>
    <name evidence="4" type="ORF">METZ01_LOCUS398452</name>
</gene>
<organism evidence="4">
    <name type="scientific">marine metagenome</name>
    <dbReference type="NCBI Taxonomy" id="408172"/>
    <lineage>
        <taxon>unclassified sequences</taxon>
        <taxon>metagenomes</taxon>
        <taxon>ecological metagenomes</taxon>
    </lineage>
</organism>
<protein>
    <recommendedName>
        <fullName evidence="5">Beta-glucosidase</fullName>
    </recommendedName>
</protein>
<dbReference type="PROSITE" id="PS00653">
    <property type="entry name" value="GLYCOSYL_HYDROL_F1_2"/>
    <property type="match status" value="1"/>
</dbReference>
<keyword evidence="2" id="KW-0378">Hydrolase</keyword>
<dbReference type="GO" id="GO:0008422">
    <property type="term" value="F:beta-glucosidase activity"/>
    <property type="evidence" value="ECO:0007669"/>
    <property type="project" value="TreeGrafter"/>
</dbReference>
<dbReference type="SUPFAM" id="SSF51445">
    <property type="entry name" value="(Trans)glycosidases"/>
    <property type="match status" value="1"/>
</dbReference>
<evidence type="ECO:0000256" key="1">
    <source>
        <dbReference type="ARBA" id="ARBA00010838"/>
    </source>
</evidence>
<reference evidence="4" key="1">
    <citation type="submission" date="2018-05" db="EMBL/GenBank/DDBJ databases">
        <authorList>
            <person name="Lanie J.A."/>
            <person name="Ng W.-L."/>
            <person name="Kazmierczak K.M."/>
            <person name="Andrzejewski T.M."/>
            <person name="Davidsen T.M."/>
            <person name="Wayne K.J."/>
            <person name="Tettelin H."/>
            <person name="Glass J.I."/>
            <person name="Rusch D."/>
            <person name="Podicherti R."/>
            <person name="Tsui H.-C.T."/>
            <person name="Winkler M.E."/>
        </authorList>
    </citation>
    <scope>NUCLEOTIDE SEQUENCE</scope>
</reference>